<dbReference type="PANTHER" id="PTHR15036">
    <property type="entry name" value="PIKACHURIN-LIKE PROTEIN"/>
    <property type="match status" value="1"/>
</dbReference>
<comment type="caution">
    <text evidence="2">Lacks conserved residue(s) required for the propagation of feature annotation.</text>
</comment>
<keyword evidence="2" id="KW-0245">EGF-like domain</keyword>
<feature type="domain" description="EGF-like" evidence="6">
    <location>
        <begin position="234"/>
        <end position="275"/>
    </location>
</feature>
<sequence length="1322" mass="148912">MRPWAVPAISPIIIFLFHCAMASDSVTEYSLGDQNIVYELEPMLWNISASPFLRVNITFMTTYKTGRIITILARSPDDVIKNVFVATVQVKDEHFSIIMQDDKQRYLVHYQNKDSISIDGTQNTFVFLWNLTANAFTVNDYTFTVNENTVLSYELLQVHLNIGNYGSLEGLPSEGTISIAGLEEVDDVIGETNSTLEEATYLDRLSKLLQANNISASDIMDKIKTVEDKADKRLRQMCSAHEKSQCLNAVACKRDPKRSTFTCHCKNGYGGTFCQFSLFPRTCQEIVGNNQTAGVYEVDLDGSGPSPATFVRCSDKGETIVETNVPQNTIIRSFKDSGNKYYPVMYRLFSYQQLEMLKEISSHCEQQISYTCLGAPLRFDRNATWFESAGFDFPIRTLGTEGHYKGCSCSASGECTSCFCDSAASNSTDSGRFLNEKSGVIKIFAKKILPTPGQALLTLGPLVCHGDRGFSDQFSFTFPSTTDYIELGYRENIRSIEFDFRTAQWNVAKLVSGQGNRQSDFFIALENGHRLRFRFRKDEKYNVTVALEVPTPLNDLKWHRVSLEIVKEEVRLGVDGYNGYKKAEDFIALSMKMFVGGYKEQGMVGCVRNVRMNQKLEAPGFKTGGVKYGCPDYCQNLECHERMHCVEDLVNGTGHCECKNPLTQYGDQCEHDINANSEISFHDASAAFVQYVNDELPANPLNSSIVLSFRTDQRQALLLYAHDQFDNFIQIHLENEYELVLTLNNDTEVRSCRISARLTNEFSKMRWVQVSVKKLRDSVIFEADNIICELKGRHVLSSRPITNFTGNVDEAIFPPHSPVPIIAVHRYTTLFIGGLPRTSGIKSRKDRALRRVYYDTEIPSLLGCIRGLAFPTKNGPKNPLEMKNGAFKVENSNAIQMGCSNACDLINCQNGGFCSIEWHTTQRSSLAKVGCNCDRTSFMGQDCSKDYGLRFDGQVSLGYDITKELVRVHSDEQRLSFAFSTKGARKLRAEQRLITISFEADHELLIILCKNGSLNFVYRGNFVATTTIPGNFSDGFRHFIQLNFAEYEPMRIAVDSSMDILDVDLDPNTIQEIWMGSGSPEEMEKIARFSQKFEGCISNLLITYFGENDLVLTPLKQYLDWKSANKEDFYLHPEKADPLTQAKCAEFEKPGKLPIEQVHVQLPIWDAMFEPVYFNDTPVSVITVTPMEYDYVIIIIVILLVLFVTALILLLGYLLCASKFPNKKEAKTPKKNTTKTTHSFMPTRADLRKSQTPLLSESPSALLDQELQSNDAYSEPGDRRRLESPVPQFSTFRSLNSSDLIQPSSLPIIGEAADEICFADSE</sequence>
<keyword evidence="4" id="KW-0732">Signal</keyword>
<protein>
    <submittedName>
        <fullName evidence="7">(pine wood nematode) hypothetical protein</fullName>
    </submittedName>
</protein>
<dbReference type="CDD" id="cd00110">
    <property type="entry name" value="LamG"/>
    <property type="match status" value="2"/>
</dbReference>
<dbReference type="Gene3D" id="2.10.25.10">
    <property type="entry name" value="Laminin"/>
    <property type="match status" value="1"/>
</dbReference>
<dbReference type="PROSITE" id="PS50025">
    <property type="entry name" value="LAM_G_DOMAIN"/>
    <property type="match status" value="3"/>
</dbReference>
<dbReference type="InterPro" id="IPR000742">
    <property type="entry name" value="EGF"/>
</dbReference>
<keyword evidence="1 2" id="KW-1015">Disulfide bond</keyword>
<evidence type="ECO:0000259" key="5">
    <source>
        <dbReference type="PROSITE" id="PS50025"/>
    </source>
</evidence>
<feature type="domain" description="Laminin G" evidence="5">
    <location>
        <begin position="946"/>
        <end position="1144"/>
    </location>
</feature>
<evidence type="ECO:0000256" key="4">
    <source>
        <dbReference type="SAM" id="SignalP"/>
    </source>
</evidence>
<dbReference type="SMART" id="SM00181">
    <property type="entry name" value="EGF"/>
    <property type="match status" value="3"/>
</dbReference>
<dbReference type="EMBL" id="CAJFDI010000001">
    <property type="protein sequence ID" value="CAD5207900.1"/>
    <property type="molecule type" value="Genomic_DNA"/>
</dbReference>
<feature type="domain" description="Laminin G" evidence="5">
    <location>
        <begin position="678"/>
        <end position="899"/>
    </location>
</feature>
<evidence type="ECO:0000256" key="2">
    <source>
        <dbReference type="PROSITE-ProRule" id="PRU00076"/>
    </source>
</evidence>
<dbReference type="Gene3D" id="2.60.120.200">
    <property type="match status" value="3"/>
</dbReference>
<dbReference type="EMBL" id="CAJFCV020000001">
    <property type="protein sequence ID" value="CAG9079532.1"/>
    <property type="molecule type" value="Genomic_DNA"/>
</dbReference>
<feature type="transmembrane region" description="Helical" evidence="3">
    <location>
        <begin position="1191"/>
        <end position="1215"/>
    </location>
</feature>
<keyword evidence="3" id="KW-0472">Membrane</keyword>
<dbReference type="Proteomes" id="UP000582659">
    <property type="component" value="Unassembled WGS sequence"/>
</dbReference>
<dbReference type="Pfam" id="PF02210">
    <property type="entry name" value="Laminin_G_2"/>
    <property type="match status" value="2"/>
</dbReference>
<feature type="domain" description="Laminin G" evidence="5">
    <location>
        <begin position="471"/>
        <end position="630"/>
    </location>
</feature>
<dbReference type="PROSITE" id="PS50026">
    <property type="entry name" value="EGF_3"/>
    <property type="match status" value="1"/>
</dbReference>
<dbReference type="InterPro" id="IPR001791">
    <property type="entry name" value="Laminin_G"/>
</dbReference>
<reference evidence="7" key="1">
    <citation type="submission" date="2020-09" db="EMBL/GenBank/DDBJ databases">
        <authorList>
            <person name="Kikuchi T."/>
        </authorList>
    </citation>
    <scope>NUCLEOTIDE SEQUENCE</scope>
    <source>
        <strain evidence="7">Ka4C1</strain>
    </source>
</reference>
<dbReference type="Gene3D" id="2.60.120.1000">
    <property type="match status" value="1"/>
</dbReference>
<dbReference type="SMART" id="SM00282">
    <property type="entry name" value="LamG"/>
    <property type="match status" value="2"/>
</dbReference>
<dbReference type="SUPFAM" id="SSF49899">
    <property type="entry name" value="Concanavalin A-like lectins/glucanases"/>
    <property type="match status" value="3"/>
</dbReference>
<name>A0A7I8XH41_BURXY</name>
<feature type="signal peptide" evidence="4">
    <location>
        <begin position="1"/>
        <end position="22"/>
    </location>
</feature>
<dbReference type="Proteomes" id="UP000659654">
    <property type="component" value="Unassembled WGS sequence"/>
</dbReference>
<feature type="disulfide bond" evidence="2">
    <location>
        <begin position="265"/>
        <end position="274"/>
    </location>
</feature>
<keyword evidence="3" id="KW-1133">Transmembrane helix</keyword>
<evidence type="ECO:0000313" key="7">
    <source>
        <dbReference type="EMBL" id="CAD5207900.1"/>
    </source>
</evidence>
<dbReference type="PANTHER" id="PTHR15036:SF94">
    <property type="entry name" value="INTESTINAL NEUREXIN-LIKE"/>
    <property type="match status" value="1"/>
</dbReference>
<dbReference type="SMR" id="A0A7I8XH41"/>
<dbReference type="PROSITE" id="PS00022">
    <property type="entry name" value="EGF_1"/>
    <property type="match status" value="1"/>
</dbReference>
<gene>
    <name evidence="7" type="ORF">BXYJ_LOCUS156</name>
</gene>
<evidence type="ECO:0000256" key="3">
    <source>
        <dbReference type="SAM" id="Phobius"/>
    </source>
</evidence>
<proteinExistence type="predicted"/>
<dbReference type="InterPro" id="IPR013320">
    <property type="entry name" value="ConA-like_dom_sf"/>
</dbReference>
<dbReference type="InterPro" id="IPR050372">
    <property type="entry name" value="Neurexin-related_CASP"/>
</dbReference>
<keyword evidence="3" id="KW-0812">Transmembrane</keyword>
<evidence type="ECO:0000256" key="1">
    <source>
        <dbReference type="ARBA" id="ARBA00023157"/>
    </source>
</evidence>
<accession>A0A7I8XH41</accession>
<evidence type="ECO:0000313" key="8">
    <source>
        <dbReference type="Proteomes" id="UP000659654"/>
    </source>
</evidence>
<comment type="caution">
    <text evidence="7">The sequence shown here is derived from an EMBL/GenBank/DDBJ whole genome shotgun (WGS) entry which is preliminary data.</text>
</comment>
<keyword evidence="8" id="KW-1185">Reference proteome</keyword>
<dbReference type="OrthoDB" id="5989513at2759"/>
<evidence type="ECO:0000259" key="6">
    <source>
        <dbReference type="PROSITE" id="PS50026"/>
    </source>
</evidence>
<feature type="disulfide bond" evidence="2">
    <location>
        <begin position="246"/>
        <end position="263"/>
    </location>
</feature>
<dbReference type="PROSITE" id="PS01186">
    <property type="entry name" value="EGF_2"/>
    <property type="match status" value="1"/>
</dbReference>
<feature type="chain" id="PRO_5036400104" evidence="4">
    <location>
        <begin position="23"/>
        <end position="1322"/>
    </location>
</feature>
<organism evidence="7 8">
    <name type="scientific">Bursaphelenchus xylophilus</name>
    <name type="common">Pinewood nematode worm</name>
    <name type="synonym">Aphelenchoides xylophilus</name>
    <dbReference type="NCBI Taxonomy" id="6326"/>
    <lineage>
        <taxon>Eukaryota</taxon>
        <taxon>Metazoa</taxon>
        <taxon>Ecdysozoa</taxon>
        <taxon>Nematoda</taxon>
        <taxon>Chromadorea</taxon>
        <taxon>Rhabditida</taxon>
        <taxon>Tylenchina</taxon>
        <taxon>Tylenchomorpha</taxon>
        <taxon>Aphelenchoidea</taxon>
        <taxon>Aphelenchoididae</taxon>
        <taxon>Bursaphelenchus</taxon>
    </lineage>
</organism>